<comment type="catalytic activity">
    <reaction evidence="5">
        <text>L-glutaminyl-[protein] + H2O = L-glutamyl-[protein] + NH4(+)</text>
        <dbReference type="Rhea" id="RHEA:16441"/>
        <dbReference type="Rhea" id="RHEA-COMP:10207"/>
        <dbReference type="Rhea" id="RHEA-COMP:10208"/>
        <dbReference type="ChEBI" id="CHEBI:15377"/>
        <dbReference type="ChEBI" id="CHEBI:28938"/>
        <dbReference type="ChEBI" id="CHEBI:29973"/>
        <dbReference type="ChEBI" id="CHEBI:30011"/>
        <dbReference type="EC" id="3.5.1.44"/>
    </reaction>
</comment>
<dbReference type="EC" id="3.5.1.44" evidence="5"/>
<dbReference type="PROSITE" id="PS50122">
    <property type="entry name" value="CHEB"/>
    <property type="match status" value="1"/>
</dbReference>
<protein>
    <recommendedName>
        <fullName evidence="5">Protein-glutamate methylesterase/protein-glutamine glutaminase</fullName>
        <ecNumber evidence="5">3.1.1.61</ecNumber>
        <ecNumber evidence="5">3.5.1.44</ecNumber>
    </recommendedName>
</protein>
<sequence>MTPPVRTLVVDDSAAMRAMLCSALNADPDIEVVGAAPEPHAARQMMRELDPDVVTLDVEMPGMDGLSFLEKIMRLRPTPVVMCSSLTTRAAEVTIEALRLGAVDFVAKPNGSSGDMAQAAAELCEKVKAAARSQVRLSRGPTAPAPAPAAGNAFFADRVIAIGSSTGGVDALFAILPSLPADAPPVLVVQHMPPAFTSSLARRLDGSCAMKVVEAFDRAPIERGTVYIAPGGERHMVLSGRTVRLVEGDRETGHRPSVDMLFRSLAPLGRTALGVILTGMGEDGAAGLLAMREAGARTFGQDAQSCVVYGMPRAAAAMGAVEREISLSAMPMAIIGACRSK</sequence>
<comment type="similarity">
    <text evidence="5">Belongs to the CheB family.</text>
</comment>
<dbReference type="InterPro" id="IPR011006">
    <property type="entry name" value="CheY-like_superfamily"/>
</dbReference>
<dbReference type="Gene3D" id="3.40.50.2300">
    <property type="match status" value="1"/>
</dbReference>
<feature type="modified residue" description="4-aspartylphosphate" evidence="5 7">
    <location>
        <position position="57"/>
    </location>
</feature>
<evidence type="ECO:0000256" key="5">
    <source>
        <dbReference type="HAMAP-Rule" id="MF_00099"/>
    </source>
</evidence>
<dbReference type="Pfam" id="PF01339">
    <property type="entry name" value="CheB_methylest"/>
    <property type="match status" value="1"/>
</dbReference>
<comment type="domain">
    <text evidence="5">Contains a C-terminal catalytic domain, and an N-terminal region which modulates catalytic activity.</text>
</comment>
<dbReference type="EMBL" id="QRBB01000001">
    <property type="protein sequence ID" value="RDS78366.1"/>
    <property type="molecule type" value="Genomic_DNA"/>
</dbReference>
<dbReference type="Proteomes" id="UP000254101">
    <property type="component" value="Unassembled WGS sequence"/>
</dbReference>
<feature type="domain" description="CheB-type methylesterase" evidence="9">
    <location>
        <begin position="148"/>
        <end position="341"/>
    </location>
</feature>
<feature type="active site" evidence="5 6">
    <location>
        <position position="283"/>
    </location>
</feature>
<comment type="subcellular location">
    <subcellularLocation>
        <location evidence="5">Cytoplasm</location>
    </subcellularLocation>
</comment>
<evidence type="ECO:0000313" key="10">
    <source>
        <dbReference type="EMBL" id="RDS78366.1"/>
    </source>
</evidence>
<dbReference type="InterPro" id="IPR000673">
    <property type="entry name" value="Sig_transdc_resp-reg_Me-estase"/>
</dbReference>
<proteinExistence type="inferred from homology"/>
<feature type="domain" description="Response regulatory" evidence="8">
    <location>
        <begin position="6"/>
        <end position="123"/>
    </location>
</feature>
<dbReference type="NCBIfam" id="NF009206">
    <property type="entry name" value="PRK12555.1"/>
    <property type="match status" value="1"/>
</dbReference>
<gene>
    <name evidence="5" type="primary">cheB</name>
    <name evidence="10" type="ORF">DL238_12640</name>
</gene>
<keyword evidence="5 7" id="KW-0597">Phosphoprotein</keyword>
<evidence type="ECO:0000259" key="8">
    <source>
        <dbReference type="PROSITE" id="PS50110"/>
    </source>
</evidence>
<dbReference type="Pfam" id="PF00072">
    <property type="entry name" value="Response_reg"/>
    <property type="match status" value="1"/>
</dbReference>
<keyword evidence="11" id="KW-1185">Reference proteome</keyword>
<dbReference type="CDD" id="cd17541">
    <property type="entry name" value="REC_CheB-like"/>
    <property type="match status" value="1"/>
</dbReference>
<evidence type="ECO:0000256" key="7">
    <source>
        <dbReference type="PROSITE-ProRule" id="PRU00169"/>
    </source>
</evidence>
<dbReference type="PANTHER" id="PTHR42872">
    <property type="entry name" value="PROTEIN-GLUTAMATE METHYLESTERASE/PROTEIN-GLUTAMINE GLUTAMINASE"/>
    <property type="match status" value="1"/>
</dbReference>
<evidence type="ECO:0000256" key="6">
    <source>
        <dbReference type="PROSITE-ProRule" id="PRU00050"/>
    </source>
</evidence>
<dbReference type="InterPro" id="IPR008248">
    <property type="entry name" value="CheB-like"/>
</dbReference>
<evidence type="ECO:0000256" key="2">
    <source>
        <dbReference type="ARBA" id="ARBA00022500"/>
    </source>
</evidence>
<dbReference type="Gene3D" id="3.40.50.180">
    <property type="entry name" value="Methylesterase CheB, C-terminal domain"/>
    <property type="match status" value="1"/>
</dbReference>
<dbReference type="SUPFAM" id="SSF52738">
    <property type="entry name" value="Methylesterase CheB, C-terminal domain"/>
    <property type="match status" value="1"/>
</dbReference>
<dbReference type="AlphaFoldDB" id="A0A395LMU7"/>
<keyword evidence="2 5" id="KW-0145">Chemotaxis</keyword>
<dbReference type="SMART" id="SM00448">
    <property type="entry name" value="REC"/>
    <property type="match status" value="1"/>
</dbReference>
<comment type="PTM">
    <text evidence="5">Phosphorylated by CheA. Phosphorylation of the N-terminal regulatory domain activates the methylesterase activity.</text>
</comment>
<organism evidence="10 11">
    <name type="scientific">Alteriqipengyuania lutimaris</name>
    <dbReference type="NCBI Taxonomy" id="1538146"/>
    <lineage>
        <taxon>Bacteria</taxon>
        <taxon>Pseudomonadati</taxon>
        <taxon>Pseudomonadota</taxon>
        <taxon>Alphaproteobacteria</taxon>
        <taxon>Sphingomonadales</taxon>
        <taxon>Erythrobacteraceae</taxon>
        <taxon>Alteriqipengyuania</taxon>
    </lineage>
</organism>
<name>A0A395LMU7_9SPHN</name>
<dbReference type="EC" id="3.1.1.61" evidence="5"/>
<dbReference type="NCBIfam" id="NF001965">
    <property type="entry name" value="PRK00742.1"/>
    <property type="match status" value="1"/>
</dbReference>
<dbReference type="InterPro" id="IPR001789">
    <property type="entry name" value="Sig_transdc_resp-reg_receiver"/>
</dbReference>
<evidence type="ECO:0000256" key="3">
    <source>
        <dbReference type="ARBA" id="ARBA00022801"/>
    </source>
</evidence>
<dbReference type="GO" id="GO:0000156">
    <property type="term" value="F:phosphorelay response regulator activity"/>
    <property type="evidence" value="ECO:0007669"/>
    <property type="project" value="InterPro"/>
</dbReference>
<accession>A0A395LMU7</accession>
<evidence type="ECO:0000259" key="9">
    <source>
        <dbReference type="PROSITE" id="PS50122"/>
    </source>
</evidence>
<dbReference type="InterPro" id="IPR035909">
    <property type="entry name" value="CheB_C"/>
</dbReference>
<reference evidence="10 11" key="1">
    <citation type="submission" date="2018-07" db="EMBL/GenBank/DDBJ databases">
        <title>Erythrobacter nanhaiensis sp. nov., a novel member of the genus Erythrobacter isolated from the South China Sea.</title>
        <authorList>
            <person name="Chen X."/>
            <person name="Liu J."/>
        </authorList>
    </citation>
    <scope>NUCLEOTIDE SEQUENCE [LARGE SCALE GENOMIC DNA]</scope>
    <source>
        <strain evidence="10 11">S-5</strain>
    </source>
</reference>
<dbReference type="RefSeq" id="WP_115492589.1">
    <property type="nucleotide sequence ID" value="NZ_JACHWW010000001.1"/>
</dbReference>
<dbReference type="GO" id="GO:0006935">
    <property type="term" value="P:chemotaxis"/>
    <property type="evidence" value="ECO:0007669"/>
    <property type="project" value="UniProtKB-UniRule"/>
</dbReference>
<evidence type="ECO:0000256" key="1">
    <source>
        <dbReference type="ARBA" id="ARBA00022490"/>
    </source>
</evidence>
<dbReference type="GO" id="GO:0005737">
    <property type="term" value="C:cytoplasm"/>
    <property type="evidence" value="ECO:0007669"/>
    <property type="project" value="UniProtKB-SubCell"/>
</dbReference>
<keyword evidence="1 5" id="KW-0963">Cytoplasm</keyword>
<dbReference type="CDD" id="cd16432">
    <property type="entry name" value="CheB_Rec"/>
    <property type="match status" value="1"/>
</dbReference>
<comment type="caution">
    <text evidence="10">The sequence shown here is derived from an EMBL/GenBank/DDBJ whole genome shotgun (WGS) entry which is preliminary data.</text>
</comment>
<keyword evidence="3 5" id="KW-0378">Hydrolase</keyword>
<feature type="active site" evidence="5 6">
    <location>
        <position position="191"/>
    </location>
</feature>
<feature type="active site" evidence="5 6">
    <location>
        <position position="165"/>
    </location>
</feature>
<dbReference type="PANTHER" id="PTHR42872:SF6">
    <property type="entry name" value="PROTEIN-GLUTAMATE METHYLESTERASE_PROTEIN-GLUTAMINE GLUTAMINASE"/>
    <property type="match status" value="1"/>
</dbReference>
<comment type="function">
    <text evidence="5">Involved in chemotaxis. Part of a chemotaxis signal transduction system that modulates chemotaxis in response to various stimuli. Catalyzes the demethylation of specific methylglutamate residues introduced into the chemoreceptors (methyl-accepting chemotaxis proteins or MCP) by CheR. Also mediates the irreversible deamidation of specific glutamine residues to glutamic acid.</text>
</comment>
<dbReference type="GO" id="GO:0008984">
    <property type="term" value="F:protein-glutamate methylesterase activity"/>
    <property type="evidence" value="ECO:0007669"/>
    <property type="project" value="UniProtKB-UniRule"/>
</dbReference>
<evidence type="ECO:0000313" key="11">
    <source>
        <dbReference type="Proteomes" id="UP000254101"/>
    </source>
</evidence>
<evidence type="ECO:0000256" key="4">
    <source>
        <dbReference type="ARBA" id="ARBA00048267"/>
    </source>
</evidence>
<dbReference type="PIRSF" id="PIRSF000876">
    <property type="entry name" value="RR_chemtxs_CheB"/>
    <property type="match status" value="1"/>
</dbReference>
<dbReference type="GO" id="GO:0050568">
    <property type="term" value="F:protein-glutamine glutaminase activity"/>
    <property type="evidence" value="ECO:0007669"/>
    <property type="project" value="UniProtKB-UniRule"/>
</dbReference>
<dbReference type="SUPFAM" id="SSF52172">
    <property type="entry name" value="CheY-like"/>
    <property type="match status" value="1"/>
</dbReference>
<dbReference type="HAMAP" id="MF_00099">
    <property type="entry name" value="CheB_chemtxs"/>
    <property type="match status" value="1"/>
</dbReference>
<comment type="catalytic activity">
    <reaction evidence="4 5">
        <text>[protein]-L-glutamate 5-O-methyl ester + H2O = L-glutamyl-[protein] + methanol + H(+)</text>
        <dbReference type="Rhea" id="RHEA:23236"/>
        <dbReference type="Rhea" id="RHEA-COMP:10208"/>
        <dbReference type="Rhea" id="RHEA-COMP:10311"/>
        <dbReference type="ChEBI" id="CHEBI:15377"/>
        <dbReference type="ChEBI" id="CHEBI:15378"/>
        <dbReference type="ChEBI" id="CHEBI:17790"/>
        <dbReference type="ChEBI" id="CHEBI:29973"/>
        <dbReference type="ChEBI" id="CHEBI:82795"/>
        <dbReference type="EC" id="3.1.1.61"/>
    </reaction>
</comment>
<dbReference type="PROSITE" id="PS50110">
    <property type="entry name" value="RESPONSE_REGULATORY"/>
    <property type="match status" value="1"/>
</dbReference>
<dbReference type="OrthoDB" id="9793421at2"/>